<feature type="repeat" description="RCC1" evidence="6">
    <location>
        <begin position="1281"/>
        <end position="1333"/>
    </location>
</feature>
<dbReference type="Gene3D" id="2.130.10.30">
    <property type="entry name" value="Regulator of chromosome condensation 1/beta-lactamase-inhibitor protein II"/>
    <property type="match status" value="2"/>
</dbReference>
<feature type="transmembrane region" description="Helical" evidence="8">
    <location>
        <begin position="208"/>
        <end position="232"/>
    </location>
</feature>
<keyword evidence="3" id="KW-0677">Repeat</keyword>
<evidence type="ECO:0000256" key="7">
    <source>
        <dbReference type="SAM" id="MobiDB-lite"/>
    </source>
</evidence>
<feature type="region of interest" description="Disordered" evidence="7">
    <location>
        <begin position="1414"/>
        <end position="1435"/>
    </location>
</feature>
<dbReference type="GO" id="GO:0022857">
    <property type="term" value="F:transmembrane transporter activity"/>
    <property type="evidence" value="ECO:0007669"/>
    <property type="project" value="InterPro"/>
</dbReference>
<gene>
    <name evidence="10" type="ORF">L3Y34_008801</name>
</gene>
<dbReference type="PROSITE" id="PS50012">
    <property type="entry name" value="RCC1_3"/>
    <property type="match status" value="4"/>
</dbReference>
<name>A0AAE9AAD0_CAEBR</name>
<dbReference type="SUPFAM" id="SSF50985">
    <property type="entry name" value="RCC1/BLIP-II"/>
    <property type="match status" value="1"/>
</dbReference>
<dbReference type="GO" id="GO:0016020">
    <property type="term" value="C:membrane"/>
    <property type="evidence" value="ECO:0007669"/>
    <property type="project" value="UniProtKB-SubCell"/>
</dbReference>
<dbReference type="Proteomes" id="UP000827892">
    <property type="component" value="Chromosome V"/>
</dbReference>
<dbReference type="InterPro" id="IPR058923">
    <property type="entry name" value="RCC1-like_dom"/>
</dbReference>
<dbReference type="PROSITE" id="PS00626">
    <property type="entry name" value="RCC1_2"/>
    <property type="match status" value="3"/>
</dbReference>
<dbReference type="EMBL" id="CP090895">
    <property type="protein sequence ID" value="ULT90726.1"/>
    <property type="molecule type" value="Genomic_DNA"/>
</dbReference>
<organism evidence="10 11">
    <name type="scientific">Caenorhabditis briggsae</name>
    <dbReference type="NCBI Taxonomy" id="6238"/>
    <lineage>
        <taxon>Eukaryota</taxon>
        <taxon>Metazoa</taxon>
        <taxon>Ecdysozoa</taxon>
        <taxon>Nematoda</taxon>
        <taxon>Chromadorea</taxon>
        <taxon>Rhabditida</taxon>
        <taxon>Rhabditina</taxon>
        <taxon>Rhabditomorpha</taxon>
        <taxon>Rhabditoidea</taxon>
        <taxon>Rhabditidae</taxon>
        <taxon>Peloderinae</taxon>
        <taxon>Caenorhabditis</taxon>
    </lineage>
</organism>
<evidence type="ECO:0000313" key="11">
    <source>
        <dbReference type="Proteomes" id="UP000827892"/>
    </source>
</evidence>
<dbReference type="InterPro" id="IPR050598">
    <property type="entry name" value="AminoAcid_Transporter"/>
</dbReference>
<reference evidence="10 11" key="1">
    <citation type="submission" date="2022-02" db="EMBL/GenBank/DDBJ databases">
        <title>Chromosome-level reference genomes for two strains of Caenorhabditis briggsae: an improved platform for comparative genomics.</title>
        <authorList>
            <person name="Stevens L."/>
            <person name="Andersen E.C."/>
        </authorList>
    </citation>
    <scope>NUCLEOTIDE SEQUENCE [LARGE SCALE GENOMIC DNA]</scope>
    <source>
        <strain evidence="10">QX1410_ONT</strain>
        <tissue evidence="10">Whole-organism</tissue>
    </source>
</reference>
<dbReference type="PANTHER" id="PTHR11785:SF528">
    <property type="entry name" value="AMINO ACID TRANSPORTER PROTEIN JHI-21"/>
    <property type="match status" value="1"/>
</dbReference>
<dbReference type="Pfam" id="PF00415">
    <property type="entry name" value="RCC1"/>
    <property type="match status" value="2"/>
</dbReference>
<evidence type="ECO:0000256" key="2">
    <source>
        <dbReference type="ARBA" id="ARBA00022692"/>
    </source>
</evidence>
<comment type="subcellular location">
    <subcellularLocation>
        <location evidence="1">Membrane</location>
        <topology evidence="1">Multi-pass membrane protein</topology>
    </subcellularLocation>
</comment>
<keyword evidence="4 8" id="KW-1133">Transmembrane helix</keyword>
<keyword evidence="2 8" id="KW-0812">Transmembrane</keyword>
<dbReference type="InterPro" id="IPR009091">
    <property type="entry name" value="RCC1/BLIP-II"/>
</dbReference>
<dbReference type="Gene3D" id="1.20.1740.10">
    <property type="entry name" value="Amino acid/polyamine transporter I"/>
    <property type="match status" value="1"/>
</dbReference>
<dbReference type="Pfam" id="PF13520">
    <property type="entry name" value="AA_permease_2"/>
    <property type="match status" value="1"/>
</dbReference>
<sequence>MDEKEEKVSLSQIKLKPRISLFNGCTIIIGVIIGSGIFVSPKGVLLEAGSAGMSLLIWLLSGAFAMVGAICYSELGTLIPKSGGDYAYIYEAFGPLPSFMFLWAALVIINPTSLAIIAITCATYALQPFFSCPVPETVINLFAGCIIAVLTFINCWDVRMATRTNDFFTITKLLALSMIVVLGGYWLSLGQIDNLTTPDVTEGTQTKVAAIAMAFYSGVFSFSGFSYLNFVTEELKNPFKNLPRAIYISIPIVTIVYMLVNIAYFAVLTVDEILDSEAVAITFADKIMGSFGSKILMPLFVSFSCVGSLNGILITCSRMFFSGARNNQLPELFAMISIKQLTPIPSLIFLGGTSIIMLFIGNVFKLINYLSFAESLVVFASVAGLLKLRFTMPEDVLRSRPIKISLFWPIIFFLMCLFLLILPFFHSDPWELVYGVFLVLSGIPIYALFVYNKWRPGFIQSVWIESTSLPILNGGKKTGEPTRKGTVHRQSGKKARRKMMENPYVCSLELDELSADDSIIDYSVFSDDSFLLILLLTSTGDVQAYLETSRDTKPRKNVVNIKTTCSISVNPVTVCIGSQAAFVIFGLGDGNLLVTPIRILIDVTWGGSSWATNTVIDLGLPSVDPCLATPTCTKCFISNFPPCTMAVVANKAGNILLVDLHLRKCVSELKAPESLHQIDILLDENSIELLVTGFTGAQWLIPIERGGKGFREVLTTCVPSDLSVFQLEPATMQFFAADTCGVIALDTADSIVEVYNTFHSLAHSSKRTYKVPPETWMVHAGDNVLFTVSNENEIRSALHFGFMSTRLEYSLVRSSTNWRPLGIVAMPSRQHKLAGIFVVNERGLVRVEQSNALSLIKIVSEFFFRLSPLQLTSKSVAQVANACRIDTAEFQSALIPNLLGARKNRLLTNKELAQIYAISKCINLSMSDLLKAFENESIGEQLLPEVLNTIQTNPSKHDNLMQRVVEMFVKRAISAEGNMEKIREYDAELSNFLARHEHLHKGAVECAKVGMWKCTQTLVRRDSHETNSITAPTEVLTYIVKNGIQIWKALNSTDRLQVMSLVCNLDWSKLADTDGARVCALLSAWQRDISLPSYHEMCLRVAITNADRFPRPCQILSLVSSVHILAEKKIINPSNLPDFLPLSGGNNCGAAIAEDDRLMIWGNFTNAQQRMEMPQINAKAKRSDSATNGTPAAPPPKPEQQLPRVLEYPGGRPRAIACGAEHILVLSSSGQLSAWGGNKHGQCGVGHAFRLANLQQIDGDWPSIEKIACGQFHSAFICSDGSLWTFGWGIWGQLGQGGRFNSNILVPTKVNGLISKVTQVACGRAHTIVLTENGRVLVCGSGSYGQMGVDKDIKKSFSFTPLPLGPFRVNFIATHYYHSICVTDENRIFEWGRNPQELKMRMFVMKKIRSAQLKNTEDANSPTPTPTVNGTAPRVNLNLPAEIPREDLGLREVKHFLDGSIVKIACGLSHSALITSEGSLYTWGKGLDYQLGHGNKTERMEPHQVFEPNEVKWTNVSLGNNHTIGSTDDGSVYAWGKNEFGQCGVVTKKNGTTSDASKKFFFQARDGRRFMPNVDDSQFVQKPGSIPDVRVRTSKNSELEGVDKEEFVDRLKASDITVVQAVSKHLCNPIELKMNGSSIIEEENDSSTEKVKQEVYNREDGPLCTTTALVHLIAGDVKKAIRMIEWLKKDGATSNKSLLALSSLVWDVMANHEDVQSREALSAAFRHVPMSDSMRKGKQIAQLWPSVWNDERVQSTLSIDEKIAMLDSFTTASKPVNCPTIPSSSLDVSSKIRVYAQCAHAEPAVVGSPPECSTCLDEWTEKVRHTLGASL</sequence>
<feature type="transmembrane region" description="Helical" evidence="8">
    <location>
        <begin position="21"/>
        <end position="39"/>
    </location>
</feature>
<feature type="transmembrane region" description="Helical" evidence="8">
    <location>
        <begin position="138"/>
        <end position="156"/>
    </location>
</feature>
<evidence type="ECO:0000256" key="8">
    <source>
        <dbReference type="SAM" id="Phobius"/>
    </source>
</evidence>
<feature type="transmembrane region" description="Helical" evidence="8">
    <location>
        <begin position="295"/>
        <end position="321"/>
    </location>
</feature>
<evidence type="ECO:0000256" key="4">
    <source>
        <dbReference type="ARBA" id="ARBA00022989"/>
    </source>
</evidence>
<evidence type="ECO:0000256" key="3">
    <source>
        <dbReference type="ARBA" id="ARBA00022737"/>
    </source>
</evidence>
<feature type="repeat" description="RCC1" evidence="6">
    <location>
        <begin position="1478"/>
        <end position="1529"/>
    </location>
</feature>
<feature type="transmembrane region" description="Helical" evidence="8">
    <location>
        <begin position="101"/>
        <end position="126"/>
    </location>
</feature>
<dbReference type="PRINTS" id="PR00633">
    <property type="entry name" value="RCCNDNSATION"/>
</dbReference>
<evidence type="ECO:0000313" key="10">
    <source>
        <dbReference type="EMBL" id="ULT90726.1"/>
    </source>
</evidence>
<feature type="transmembrane region" description="Helical" evidence="8">
    <location>
        <begin position="366"/>
        <end position="386"/>
    </location>
</feature>
<feature type="repeat" description="RCC1" evidence="6">
    <location>
        <begin position="1230"/>
        <end position="1280"/>
    </location>
</feature>
<feature type="transmembrane region" description="Helical" evidence="8">
    <location>
        <begin position="341"/>
        <end position="360"/>
    </location>
</feature>
<evidence type="ECO:0000259" key="9">
    <source>
        <dbReference type="Pfam" id="PF25390"/>
    </source>
</evidence>
<dbReference type="InterPro" id="IPR000408">
    <property type="entry name" value="Reg_chr_condens"/>
</dbReference>
<dbReference type="PANTHER" id="PTHR11785">
    <property type="entry name" value="AMINO ACID TRANSPORTER"/>
    <property type="match status" value="1"/>
</dbReference>
<dbReference type="InterPro" id="IPR002293">
    <property type="entry name" value="AA/rel_permease1"/>
</dbReference>
<feature type="region of interest" description="Disordered" evidence="7">
    <location>
        <begin position="1175"/>
        <end position="1204"/>
    </location>
</feature>
<accession>A0AAE9AAD0</accession>
<feature type="transmembrane region" description="Helical" evidence="8">
    <location>
        <begin position="244"/>
        <end position="267"/>
    </location>
</feature>
<keyword evidence="5 8" id="KW-0472">Membrane</keyword>
<evidence type="ECO:0000256" key="1">
    <source>
        <dbReference type="ARBA" id="ARBA00004141"/>
    </source>
</evidence>
<evidence type="ECO:0000256" key="6">
    <source>
        <dbReference type="PROSITE-ProRule" id="PRU00235"/>
    </source>
</evidence>
<feature type="domain" description="RCC1-like" evidence="9">
    <location>
        <begin position="1139"/>
        <end position="1423"/>
    </location>
</feature>
<evidence type="ECO:0000256" key="5">
    <source>
        <dbReference type="ARBA" id="ARBA00023136"/>
    </source>
</evidence>
<feature type="transmembrane region" description="Helical" evidence="8">
    <location>
        <begin position="432"/>
        <end position="451"/>
    </location>
</feature>
<dbReference type="Pfam" id="PF25390">
    <property type="entry name" value="WD40_RLD"/>
    <property type="match status" value="1"/>
</dbReference>
<feature type="transmembrane region" description="Helical" evidence="8">
    <location>
        <begin position="406"/>
        <end position="426"/>
    </location>
</feature>
<protein>
    <recommendedName>
        <fullName evidence="9">RCC1-like domain-containing protein</fullName>
    </recommendedName>
</protein>
<feature type="repeat" description="RCC1" evidence="6">
    <location>
        <begin position="1334"/>
        <end position="1385"/>
    </location>
</feature>
<feature type="compositionally biased region" description="Polar residues" evidence="7">
    <location>
        <begin position="1414"/>
        <end position="1430"/>
    </location>
</feature>
<proteinExistence type="predicted"/>
<dbReference type="FunFam" id="1.20.1740.10:FF:000073">
    <property type="entry name" value="Y+L amino acid transporter"/>
    <property type="match status" value="1"/>
</dbReference>
<feature type="transmembrane region" description="Helical" evidence="8">
    <location>
        <begin position="51"/>
        <end position="72"/>
    </location>
</feature>
<feature type="transmembrane region" description="Helical" evidence="8">
    <location>
        <begin position="168"/>
        <end position="188"/>
    </location>
</feature>